<feature type="domain" description="RagB/SusD" evidence="7">
    <location>
        <begin position="278"/>
        <end position="531"/>
    </location>
</feature>
<dbReference type="PATRIC" id="fig|46506.5.peg.1445"/>
<dbReference type="InterPro" id="IPR033985">
    <property type="entry name" value="SusD-like_N"/>
</dbReference>
<keyword evidence="10" id="KW-1185">Reference proteome</keyword>
<evidence type="ECO:0000313" key="9">
    <source>
        <dbReference type="EMBL" id="KWR55574.1"/>
    </source>
</evidence>
<dbReference type="InterPro" id="IPR012944">
    <property type="entry name" value="SusD_RagB_dom"/>
</dbReference>
<evidence type="ECO:0000259" key="7">
    <source>
        <dbReference type="Pfam" id="PF07980"/>
    </source>
</evidence>
<evidence type="ECO:0000256" key="3">
    <source>
        <dbReference type="ARBA" id="ARBA00022729"/>
    </source>
</evidence>
<dbReference type="Pfam" id="PF07980">
    <property type="entry name" value="SusD_RagB"/>
    <property type="match status" value="1"/>
</dbReference>
<dbReference type="Pfam" id="PF14322">
    <property type="entry name" value="SusD-like_3"/>
    <property type="match status" value="1"/>
</dbReference>
<gene>
    <name evidence="9" type="ORF">AA415_01352</name>
</gene>
<feature type="domain" description="SusD-like N-terminal" evidence="8">
    <location>
        <begin position="27"/>
        <end position="225"/>
    </location>
</feature>
<dbReference type="Gene3D" id="1.25.40.390">
    <property type="match status" value="1"/>
</dbReference>
<proteinExistence type="inferred from homology"/>
<evidence type="ECO:0000256" key="5">
    <source>
        <dbReference type="ARBA" id="ARBA00023237"/>
    </source>
</evidence>
<dbReference type="PROSITE" id="PS51257">
    <property type="entry name" value="PROKAR_LIPOPROTEIN"/>
    <property type="match status" value="1"/>
</dbReference>
<dbReference type="GO" id="GO:0009279">
    <property type="term" value="C:cell outer membrane"/>
    <property type="evidence" value="ECO:0007669"/>
    <property type="project" value="UniProtKB-SubCell"/>
</dbReference>
<evidence type="ECO:0000313" key="10">
    <source>
        <dbReference type="Proteomes" id="UP000056419"/>
    </source>
</evidence>
<keyword evidence="5" id="KW-0998">Cell outer membrane</keyword>
<protein>
    <submittedName>
        <fullName evidence="9">SusD family protein</fullName>
    </submittedName>
</protein>
<dbReference type="RefSeq" id="WP_060385649.1">
    <property type="nucleotide sequence ID" value="NZ_LRGC01000005.1"/>
</dbReference>
<comment type="caution">
    <text evidence="9">The sequence shown here is derived from an EMBL/GenBank/DDBJ whole genome shotgun (WGS) entry which is preliminary data.</text>
</comment>
<name>A0A120A2P6_BACSE</name>
<feature type="chain" id="PRO_5007163401" evidence="6">
    <location>
        <begin position="29"/>
        <end position="532"/>
    </location>
</feature>
<dbReference type="STRING" id="46506.AA415_01352"/>
<evidence type="ECO:0000259" key="8">
    <source>
        <dbReference type="Pfam" id="PF14322"/>
    </source>
</evidence>
<keyword evidence="4" id="KW-0472">Membrane</keyword>
<sequence precursor="true">MKTVYKLFHATVLTLCSAIMLSSCDSFLDTKPYDFTAPETFYSNESECTAALAGVYYTLAYEKVYGNNYSCMISNVDDLSYYQRQSGQLASQVYGNDHNPGNQHVWGTWETLYKGINNANVFLENVDKADMDESVKTRMKGEAKFLRAYFHFLLVQGWYEVPIRKTSFKDVNNSSIEATPHTDALDWIIGEMEECVNLVDDQTYDKSPSYIKKNTVMGILARVYLWRAGYPANGGQPYYAKAAYWANEVKKSNKHKMNPDVEAIWRNMASDKYDTEYNESIWEAEFIGNRTADGIGNYTDGRIGNVIGNLQKCTKSTGNGYGYGFYAATLILWDLFDKNDTRRDLSIAPYWYDVNDNKKTWTNKQIVQRSCGKFRREWESSSMKDKSYTPENYPILRYGDVLLMLAEAENEAHQGPTDLAYECINEIRQRAGISKLEGLSYTDFQQAVRDERARELCFESLRKYDLVRWGIYVEAVHDKLGAATQDKRWATGNQFIGARDYAARTQEKHQFLPIPTKELDVNGKLEQNKYWQ</sequence>
<dbReference type="EMBL" id="LRGC01000005">
    <property type="protein sequence ID" value="KWR55574.1"/>
    <property type="molecule type" value="Genomic_DNA"/>
</dbReference>
<keyword evidence="3 6" id="KW-0732">Signal</keyword>
<dbReference type="Proteomes" id="UP000056419">
    <property type="component" value="Unassembled WGS sequence"/>
</dbReference>
<comment type="subcellular location">
    <subcellularLocation>
        <location evidence="1">Cell outer membrane</location>
    </subcellularLocation>
</comment>
<dbReference type="InterPro" id="IPR011990">
    <property type="entry name" value="TPR-like_helical_dom_sf"/>
</dbReference>
<dbReference type="SUPFAM" id="SSF48452">
    <property type="entry name" value="TPR-like"/>
    <property type="match status" value="1"/>
</dbReference>
<dbReference type="AlphaFoldDB" id="A0A120A2P6"/>
<evidence type="ECO:0000256" key="6">
    <source>
        <dbReference type="SAM" id="SignalP"/>
    </source>
</evidence>
<organism evidence="9 10">
    <name type="scientific">Bacteroides stercoris</name>
    <dbReference type="NCBI Taxonomy" id="46506"/>
    <lineage>
        <taxon>Bacteria</taxon>
        <taxon>Pseudomonadati</taxon>
        <taxon>Bacteroidota</taxon>
        <taxon>Bacteroidia</taxon>
        <taxon>Bacteroidales</taxon>
        <taxon>Bacteroidaceae</taxon>
        <taxon>Bacteroides</taxon>
    </lineage>
</organism>
<evidence type="ECO:0000256" key="1">
    <source>
        <dbReference type="ARBA" id="ARBA00004442"/>
    </source>
</evidence>
<reference evidence="9 10" key="1">
    <citation type="journal article" date="2016" name="BMC Genomics">
        <title>Type VI secretion systems of human gut Bacteroidales segregate into three genetic architectures, two of which are contained on mobile genetic elements.</title>
        <authorList>
            <person name="Coyne M.J."/>
            <person name="Roelofs K.G."/>
            <person name="Comstock L.E."/>
        </authorList>
    </citation>
    <scope>NUCLEOTIDE SEQUENCE [LARGE SCALE GENOMIC DNA]</scope>
    <source>
        <strain evidence="9 10">CL09T03C01</strain>
    </source>
</reference>
<evidence type="ECO:0000256" key="2">
    <source>
        <dbReference type="ARBA" id="ARBA00006275"/>
    </source>
</evidence>
<feature type="signal peptide" evidence="6">
    <location>
        <begin position="1"/>
        <end position="28"/>
    </location>
</feature>
<evidence type="ECO:0000256" key="4">
    <source>
        <dbReference type="ARBA" id="ARBA00023136"/>
    </source>
</evidence>
<accession>A0A120A2P6</accession>
<comment type="similarity">
    <text evidence="2">Belongs to the SusD family.</text>
</comment>
<dbReference type="CDD" id="cd08977">
    <property type="entry name" value="SusD"/>
    <property type="match status" value="1"/>
</dbReference>